<name>A0A4C1UXK0_EUMVA</name>
<evidence type="ECO:0000313" key="1">
    <source>
        <dbReference type="EMBL" id="GBP31009.1"/>
    </source>
</evidence>
<dbReference type="Proteomes" id="UP000299102">
    <property type="component" value="Unassembled WGS sequence"/>
</dbReference>
<protein>
    <submittedName>
        <fullName evidence="1">Uncharacterized protein</fullName>
    </submittedName>
</protein>
<comment type="caution">
    <text evidence="1">The sequence shown here is derived from an EMBL/GenBank/DDBJ whole genome shotgun (WGS) entry which is preliminary data.</text>
</comment>
<gene>
    <name evidence="1" type="ORF">EVAR_81908_1</name>
</gene>
<keyword evidence="2" id="KW-1185">Reference proteome</keyword>
<sequence>MQPNANITHEMIRGCGRHERFTGAPRPAEVGPAASWPAHSRMLPIHLRVRRLLKITRRLRKTYSAGRARPTRTADVTSTGGLHDCFHCRRPPPAPPCAPLSRDPILRGYLLLDIVSITMICYE</sequence>
<proteinExistence type="predicted"/>
<organism evidence="1 2">
    <name type="scientific">Eumeta variegata</name>
    <name type="common">Bagworm moth</name>
    <name type="synonym">Eumeta japonica</name>
    <dbReference type="NCBI Taxonomy" id="151549"/>
    <lineage>
        <taxon>Eukaryota</taxon>
        <taxon>Metazoa</taxon>
        <taxon>Ecdysozoa</taxon>
        <taxon>Arthropoda</taxon>
        <taxon>Hexapoda</taxon>
        <taxon>Insecta</taxon>
        <taxon>Pterygota</taxon>
        <taxon>Neoptera</taxon>
        <taxon>Endopterygota</taxon>
        <taxon>Lepidoptera</taxon>
        <taxon>Glossata</taxon>
        <taxon>Ditrysia</taxon>
        <taxon>Tineoidea</taxon>
        <taxon>Psychidae</taxon>
        <taxon>Oiketicinae</taxon>
        <taxon>Eumeta</taxon>
    </lineage>
</organism>
<reference evidence="1 2" key="1">
    <citation type="journal article" date="2019" name="Commun. Biol.">
        <title>The bagworm genome reveals a unique fibroin gene that provides high tensile strength.</title>
        <authorList>
            <person name="Kono N."/>
            <person name="Nakamura H."/>
            <person name="Ohtoshi R."/>
            <person name="Tomita M."/>
            <person name="Numata K."/>
            <person name="Arakawa K."/>
        </authorList>
    </citation>
    <scope>NUCLEOTIDE SEQUENCE [LARGE SCALE GENOMIC DNA]</scope>
</reference>
<evidence type="ECO:0000313" key="2">
    <source>
        <dbReference type="Proteomes" id="UP000299102"/>
    </source>
</evidence>
<accession>A0A4C1UXK0</accession>
<dbReference type="AlphaFoldDB" id="A0A4C1UXK0"/>
<dbReference type="EMBL" id="BGZK01000240">
    <property type="protein sequence ID" value="GBP31009.1"/>
    <property type="molecule type" value="Genomic_DNA"/>
</dbReference>